<feature type="domain" description="Haemolysin activator HlyB C-terminal" evidence="5">
    <location>
        <begin position="602"/>
        <end position="918"/>
    </location>
</feature>
<dbReference type="InterPro" id="IPR013686">
    <property type="entry name" value="Polypept-transport_assoc_ShlB"/>
</dbReference>
<dbReference type="STRING" id="1641165.XM38_13865"/>
<accession>A0A1Z3HQY2</accession>
<dbReference type="Pfam" id="PF03865">
    <property type="entry name" value="ShlB"/>
    <property type="match status" value="1"/>
</dbReference>
<dbReference type="PANTHER" id="PTHR34597:SF3">
    <property type="entry name" value="OUTER MEMBRANE TRANSPORTER CDIB"/>
    <property type="match status" value="1"/>
</dbReference>
<evidence type="ECO:0000259" key="5">
    <source>
        <dbReference type="Pfam" id="PF03865"/>
    </source>
</evidence>
<dbReference type="OrthoDB" id="596066at2"/>
<keyword evidence="8" id="KW-1185">Reference proteome</keyword>
<dbReference type="KEGG" id="hhg:XM38_036530"/>
<reference evidence="7 8" key="1">
    <citation type="journal article" date="2016" name="Biochim. Biophys. Acta">
        <title>Characterization of red-shifted phycobilisomes isolated from the chlorophyll f-containing cyanobacterium Halomicronema hongdechloris.</title>
        <authorList>
            <person name="Li Y."/>
            <person name="Lin Y."/>
            <person name="Garvey C.J."/>
            <person name="Birch D."/>
            <person name="Corkery R.W."/>
            <person name="Loughlin P.C."/>
            <person name="Scheer H."/>
            <person name="Willows R.D."/>
            <person name="Chen M."/>
        </authorList>
    </citation>
    <scope>NUCLEOTIDE SEQUENCE [LARGE SCALE GENOMIC DNA]</scope>
    <source>
        <strain evidence="7 8">C2206</strain>
    </source>
</reference>
<evidence type="ECO:0000313" key="7">
    <source>
        <dbReference type="EMBL" id="ASC72695.1"/>
    </source>
</evidence>
<proteinExistence type="predicted"/>
<keyword evidence="3" id="KW-0998">Cell outer membrane</keyword>
<dbReference type="Pfam" id="PF08479">
    <property type="entry name" value="POTRA_2"/>
    <property type="match status" value="1"/>
</dbReference>
<protein>
    <submittedName>
        <fullName evidence="7">Hemolysin activation-secretion domain protein</fullName>
    </submittedName>
</protein>
<feature type="region of interest" description="Disordered" evidence="4">
    <location>
        <begin position="416"/>
        <end position="446"/>
    </location>
</feature>
<keyword evidence="1" id="KW-0472">Membrane</keyword>
<feature type="domain" description="Polypeptide-transport-associated ShlB-type" evidence="6">
    <location>
        <begin position="452"/>
        <end position="540"/>
    </location>
</feature>
<evidence type="ECO:0000256" key="1">
    <source>
        <dbReference type="ARBA" id="ARBA00022452"/>
    </source>
</evidence>
<dbReference type="AlphaFoldDB" id="A0A1Z3HQY2"/>
<sequence length="964" mass="105134">MKHASSILIRSIFTSLFLLGDFTADLALANEPPAILASHRSQLQSQLPSHLTMRLPADSWLQELLTSEEDYSVHIFPASAESGLAIGLFTCDDISPDCLIASFSTLEVSSPTAQAALQQHQAAAAPITLAPEARGYLLDGSKLSPQAELSSVVWVQDNQLYAVRFPADVRQTGLYLAHSMAIAPPLSGISTITETANAPTEESEVTTRNQIIELSSGGLAALAEALAQQLPAAVSMRLPERMLSLETTANDEANYQLEVIPTTTSDTLTASIFTCRATTPDCFLGHFSASAGTSAAAEDLHRQHQEQGNSVTLSREITAYVLELVEGDAFSPLVSVMWQQDRQFYRLQFPVQARQNMLFTALSMIKGPIVVSAHSEPVAVTADNGRGDESLSSIPEEPAPLLQLQEVETAAISDSTAQALPPDSVSPDASEEAVPAPASEAEPSLLERAEIEIRGVEVKGSTIFDKIDFQPILEEAGIHPNLLENETQTVNLPQLINVANGITQLYVDQGYITSQAIPPNRDNFPDVSENGIVYLQVIEGQLGEINIQGTEHLQESYVRSRLELGVTSPLRIDRIEEQLRLLQVDPNLSAVEATLKPTGTLGLSNLEVTVEEAPTFVAGISVDNYSPPRVGSERTGIDVALRNLAGWGDSLSGSYFRSTTGGAEVFDFRYTVPLNAMNGTLQFRAAPERNEVTLSDFRELGLRGEIERYGVQLRQPVIRSLNEELALSLGFTFQEGQTFVFDQEPAPFGIGPDEDGVSRTSVFTFRQEYVSRDSFGAWALQSQFNFGTGLFEATANPSSIPDGQFFSWLFQAQRLQRLSDKHLLVIGADVQLTPNMLLPAHQFTIGGGQLVRGFRQNARSGDNGFRFSIEDRITVTRLPSGVPEVQLAPFVDMGMVWNTAGNPNILPEQRFLAGVGIGGIWDWFLGIERLSVRLDYALPLIDLEDRGNNAQDSGFYFRVNYRTE</sequence>
<feature type="compositionally biased region" description="Low complexity" evidence="4">
    <location>
        <begin position="426"/>
        <end position="444"/>
    </location>
</feature>
<dbReference type="GO" id="GO:0098046">
    <property type="term" value="C:type V protein secretion system complex"/>
    <property type="evidence" value="ECO:0007669"/>
    <property type="project" value="TreeGrafter"/>
</dbReference>
<dbReference type="Gene3D" id="2.40.160.50">
    <property type="entry name" value="membrane protein fhac: a member of the omp85/tpsb transporter family"/>
    <property type="match status" value="1"/>
</dbReference>
<keyword evidence="2" id="KW-0812">Transmembrane</keyword>
<dbReference type="InterPro" id="IPR051544">
    <property type="entry name" value="TPS_OM_transporter"/>
</dbReference>
<dbReference type="GO" id="GO:0046819">
    <property type="term" value="P:protein secretion by the type V secretion system"/>
    <property type="evidence" value="ECO:0007669"/>
    <property type="project" value="TreeGrafter"/>
</dbReference>
<dbReference type="PANTHER" id="PTHR34597">
    <property type="entry name" value="SLR1661 PROTEIN"/>
    <property type="match status" value="1"/>
</dbReference>
<evidence type="ECO:0000256" key="4">
    <source>
        <dbReference type="SAM" id="MobiDB-lite"/>
    </source>
</evidence>
<dbReference type="InterPro" id="IPR005565">
    <property type="entry name" value="Hemolysn_activator_HlyB_C"/>
</dbReference>
<gene>
    <name evidence="7" type="ORF">XM38_036530</name>
</gene>
<dbReference type="Gene3D" id="3.10.20.310">
    <property type="entry name" value="membrane protein fhac"/>
    <property type="match status" value="1"/>
</dbReference>
<dbReference type="Proteomes" id="UP000191901">
    <property type="component" value="Chromosome"/>
</dbReference>
<dbReference type="EMBL" id="CP021983">
    <property type="protein sequence ID" value="ASC72695.1"/>
    <property type="molecule type" value="Genomic_DNA"/>
</dbReference>
<organism evidence="7 8">
    <name type="scientific">Halomicronema hongdechloris C2206</name>
    <dbReference type="NCBI Taxonomy" id="1641165"/>
    <lineage>
        <taxon>Bacteria</taxon>
        <taxon>Bacillati</taxon>
        <taxon>Cyanobacteriota</taxon>
        <taxon>Cyanophyceae</taxon>
        <taxon>Nodosilineales</taxon>
        <taxon>Nodosilineaceae</taxon>
        <taxon>Halomicronema</taxon>
    </lineage>
</organism>
<dbReference type="GO" id="GO:0008320">
    <property type="term" value="F:protein transmembrane transporter activity"/>
    <property type="evidence" value="ECO:0007669"/>
    <property type="project" value="TreeGrafter"/>
</dbReference>
<evidence type="ECO:0000256" key="2">
    <source>
        <dbReference type="ARBA" id="ARBA00022692"/>
    </source>
</evidence>
<evidence type="ECO:0000313" key="8">
    <source>
        <dbReference type="Proteomes" id="UP000191901"/>
    </source>
</evidence>
<evidence type="ECO:0000259" key="6">
    <source>
        <dbReference type="Pfam" id="PF08479"/>
    </source>
</evidence>
<keyword evidence="1" id="KW-1134">Transmembrane beta strand</keyword>
<name>A0A1Z3HQY2_9CYAN</name>
<evidence type="ECO:0000256" key="3">
    <source>
        <dbReference type="ARBA" id="ARBA00023237"/>
    </source>
</evidence>